<feature type="region of interest" description="Disordered" evidence="1">
    <location>
        <begin position="1"/>
        <end position="87"/>
    </location>
</feature>
<feature type="compositionally biased region" description="Basic and acidic residues" evidence="1">
    <location>
        <begin position="1"/>
        <end position="10"/>
    </location>
</feature>
<dbReference type="AlphaFoldDB" id="A0A1D6P8H2"/>
<sequence>MGKKEADSSCRRLRWPLPIVRSHSSHSTGKIRSTPSHATQRPGQHASRWLIVSGDSGPLELLQPQSQLSRSSQPPLPLPHPPTTTMDPATVVVIEESYRSYYCMRELQAVYGRQQGES</sequence>
<proteinExistence type="predicted"/>
<dbReference type="EMBL" id="CM000785">
    <property type="protein sequence ID" value="AQL06117.1"/>
    <property type="molecule type" value="Genomic_DNA"/>
</dbReference>
<dbReference type="EMBL" id="CM000785">
    <property type="protein sequence ID" value="AQL06114.1"/>
    <property type="molecule type" value="Genomic_DNA"/>
</dbReference>
<evidence type="ECO:0000256" key="1">
    <source>
        <dbReference type="SAM" id="MobiDB-lite"/>
    </source>
</evidence>
<accession>A0A1D6P8H2</accession>
<feature type="compositionally biased region" description="Low complexity" evidence="1">
    <location>
        <begin position="58"/>
        <end position="73"/>
    </location>
</feature>
<protein>
    <submittedName>
        <fullName evidence="2">Uncharacterized protein</fullName>
    </submittedName>
</protein>
<gene>
    <name evidence="2" type="ORF">ZEAMMB73_Zm00001d047301</name>
</gene>
<reference evidence="2" key="1">
    <citation type="submission" date="2015-12" db="EMBL/GenBank/DDBJ databases">
        <title>Update maize B73 reference genome by single molecule sequencing technologies.</title>
        <authorList>
            <consortium name="Maize Genome Sequencing Project"/>
            <person name="Ware D."/>
        </authorList>
    </citation>
    <scope>NUCLEOTIDE SEQUENCE</scope>
    <source>
        <tissue evidence="2">Seedling</tissue>
    </source>
</reference>
<evidence type="ECO:0000313" key="2">
    <source>
        <dbReference type="EMBL" id="AQL06114.1"/>
    </source>
</evidence>
<organism evidence="2">
    <name type="scientific">Zea mays</name>
    <name type="common">Maize</name>
    <dbReference type="NCBI Taxonomy" id="4577"/>
    <lineage>
        <taxon>Eukaryota</taxon>
        <taxon>Viridiplantae</taxon>
        <taxon>Streptophyta</taxon>
        <taxon>Embryophyta</taxon>
        <taxon>Tracheophyta</taxon>
        <taxon>Spermatophyta</taxon>
        <taxon>Magnoliopsida</taxon>
        <taxon>Liliopsida</taxon>
        <taxon>Poales</taxon>
        <taxon>Poaceae</taxon>
        <taxon>PACMAD clade</taxon>
        <taxon>Panicoideae</taxon>
        <taxon>Andropogonodae</taxon>
        <taxon>Andropogoneae</taxon>
        <taxon>Tripsacinae</taxon>
        <taxon>Zea</taxon>
    </lineage>
</organism>
<feature type="compositionally biased region" description="Polar residues" evidence="1">
    <location>
        <begin position="25"/>
        <end position="42"/>
    </location>
</feature>
<name>A0A1D6P8H2_MAIZE</name>